<reference evidence="1 2" key="1">
    <citation type="journal article" date="2016" name="Environ. Microbiol.">
        <title>Genomic resolution of a cold subsurface aquifer community provides metabolic insights for novel microbes adapted to high CO concentrations.</title>
        <authorList>
            <person name="Probst A.J."/>
            <person name="Castelle C.J."/>
            <person name="Singh A."/>
            <person name="Brown C.T."/>
            <person name="Anantharaman K."/>
            <person name="Sharon I."/>
            <person name="Hug L.A."/>
            <person name="Burstein D."/>
            <person name="Emerson J.B."/>
            <person name="Thomas B.C."/>
            <person name="Banfield J.F."/>
        </authorList>
    </citation>
    <scope>NUCLEOTIDE SEQUENCE [LARGE SCALE GENOMIC DNA]</scope>
    <source>
        <strain evidence="1">CG2_30_35_20</strain>
    </source>
</reference>
<name>A0A1J5I109_9BACT</name>
<dbReference type="EMBL" id="MNZO01000042">
    <property type="protein sequence ID" value="OIP86751.1"/>
    <property type="molecule type" value="Genomic_DNA"/>
</dbReference>
<dbReference type="Proteomes" id="UP000182344">
    <property type="component" value="Unassembled WGS sequence"/>
</dbReference>
<evidence type="ECO:0000313" key="2">
    <source>
        <dbReference type="Proteomes" id="UP000182344"/>
    </source>
</evidence>
<comment type="caution">
    <text evidence="1">The sequence shown here is derived from an EMBL/GenBank/DDBJ whole genome shotgun (WGS) entry which is preliminary data.</text>
</comment>
<dbReference type="STRING" id="1805376.AUK05_02875"/>
<gene>
    <name evidence="1" type="ORF">AUK05_02875</name>
</gene>
<evidence type="ECO:0000313" key="1">
    <source>
        <dbReference type="EMBL" id="OIP86751.1"/>
    </source>
</evidence>
<accession>A0A1J5I109</accession>
<organism evidence="1 2">
    <name type="scientific">Candidatus Shapirobacteria bacterium CG2_30_35_20</name>
    <dbReference type="NCBI Taxonomy" id="1805376"/>
    <lineage>
        <taxon>Bacteria</taxon>
        <taxon>Candidatus Shapironibacteriota</taxon>
    </lineage>
</organism>
<dbReference type="AlphaFoldDB" id="A0A1J5I109"/>
<protein>
    <submittedName>
        <fullName evidence="1">Uncharacterized protein</fullName>
    </submittedName>
</protein>
<proteinExistence type="predicted"/>
<sequence>MEIRCHFGSNDYFSPIVIDANLESIDLPDNGITPIKKFVRCPGYIFAKGAEEEKFVQIITRRGTPASIFGCDIEQTQAK</sequence>